<protein>
    <submittedName>
        <fullName evidence="2">Uncharacterized protein</fullName>
    </submittedName>
</protein>
<comment type="caution">
    <text evidence="2">The sequence shown here is derived from an EMBL/GenBank/DDBJ whole genome shotgun (WGS) entry which is preliminary data.</text>
</comment>
<organism evidence="2 3">
    <name type="scientific">Popillia japonica</name>
    <name type="common">Japanese beetle</name>
    <dbReference type="NCBI Taxonomy" id="7064"/>
    <lineage>
        <taxon>Eukaryota</taxon>
        <taxon>Metazoa</taxon>
        <taxon>Ecdysozoa</taxon>
        <taxon>Arthropoda</taxon>
        <taxon>Hexapoda</taxon>
        <taxon>Insecta</taxon>
        <taxon>Pterygota</taxon>
        <taxon>Neoptera</taxon>
        <taxon>Endopterygota</taxon>
        <taxon>Coleoptera</taxon>
        <taxon>Polyphaga</taxon>
        <taxon>Scarabaeiformia</taxon>
        <taxon>Scarabaeidae</taxon>
        <taxon>Rutelinae</taxon>
        <taxon>Popillia</taxon>
    </lineage>
</organism>
<dbReference type="EMBL" id="JASPKY010000270">
    <property type="protein sequence ID" value="KAK9711919.1"/>
    <property type="molecule type" value="Genomic_DNA"/>
</dbReference>
<keyword evidence="1" id="KW-1133">Transmembrane helix</keyword>
<evidence type="ECO:0000313" key="3">
    <source>
        <dbReference type="Proteomes" id="UP001458880"/>
    </source>
</evidence>
<sequence>MDFANNPISMYVRNYILLGNLLFCLIRFRSNKFALQYINICIVGAGIDGHRFLCKISLITSDQDFLDIK</sequence>
<keyword evidence="1" id="KW-0812">Transmembrane</keyword>
<evidence type="ECO:0000256" key="1">
    <source>
        <dbReference type="SAM" id="Phobius"/>
    </source>
</evidence>
<gene>
    <name evidence="2" type="ORF">QE152_g25164</name>
</gene>
<name>A0AAW1K3J6_POPJA</name>
<feature type="transmembrane region" description="Helical" evidence="1">
    <location>
        <begin position="12"/>
        <end position="28"/>
    </location>
</feature>
<reference evidence="2 3" key="1">
    <citation type="journal article" date="2024" name="BMC Genomics">
        <title>De novo assembly and annotation of Popillia japonica's genome with initial clues to its potential as an invasive pest.</title>
        <authorList>
            <person name="Cucini C."/>
            <person name="Boschi S."/>
            <person name="Funari R."/>
            <person name="Cardaioli E."/>
            <person name="Iannotti N."/>
            <person name="Marturano G."/>
            <person name="Paoli F."/>
            <person name="Bruttini M."/>
            <person name="Carapelli A."/>
            <person name="Frati F."/>
            <person name="Nardi F."/>
        </authorList>
    </citation>
    <scope>NUCLEOTIDE SEQUENCE [LARGE SCALE GENOMIC DNA]</scope>
    <source>
        <strain evidence="2">DMR45628</strain>
    </source>
</reference>
<dbReference type="AlphaFoldDB" id="A0AAW1K3J6"/>
<evidence type="ECO:0000313" key="2">
    <source>
        <dbReference type="EMBL" id="KAK9711919.1"/>
    </source>
</evidence>
<accession>A0AAW1K3J6</accession>
<proteinExistence type="predicted"/>
<keyword evidence="3" id="KW-1185">Reference proteome</keyword>
<keyword evidence="1" id="KW-0472">Membrane</keyword>
<dbReference type="Proteomes" id="UP001458880">
    <property type="component" value="Unassembled WGS sequence"/>
</dbReference>